<feature type="domain" description="RNA polymerase sigma-70 region 2" evidence="2">
    <location>
        <begin position="6"/>
        <end position="69"/>
    </location>
</feature>
<evidence type="ECO:0000259" key="2">
    <source>
        <dbReference type="Pfam" id="PF04542"/>
    </source>
</evidence>
<gene>
    <name evidence="4" type="ORF">IW256_001140</name>
</gene>
<dbReference type="SUPFAM" id="SSF88659">
    <property type="entry name" value="Sigma3 and sigma4 domains of RNA polymerase sigma factors"/>
    <property type="match status" value="1"/>
</dbReference>
<dbReference type="InterPro" id="IPR007627">
    <property type="entry name" value="RNA_pol_sigma70_r2"/>
</dbReference>
<keyword evidence="5" id="KW-1185">Reference proteome</keyword>
<dbReference type="Gene3D" id="1.10.1740.10">
    <property type="match status" value="1"/>
</dbReference>
<evidence type="ECO:0000313" key="5">
    <source>
        <dbReference type="Proteomes" id="UP000614047"/>
    </source>
</evidence>
<dbReference type="GO" id="GO:0006352">
    <property type="term" value="P:DNA-templated transcription initiation"/>
    <property type="evidence" value="ECO:0007669"/>
    <property type="project" value="InterPro"/>
</dbReference>
<dbReference type="RefSeq" id="WP_307828745.1">
    <property type="nucleotide sequence ID" value="NZ_BAABES010000007.1"/>
</dbReference>
<protein>
    <submittedName>
        <fullName evidence="4">RNA polymerase sigma factor</fullName>
    </submittedName>
</protein>
<dbReference type="EMBL" id="JADOUA010000001">
    <property type="protein sequence ID" value="MBG6087027.1"/>
    <property type="molecule type" value="Genomic_DNA"/>
</dbReference>
<evidence type="ECO:0000259" key="3">
    <source>
        <dbReference type="Pfam" id="PF20239"/>
    </source>
</evidence>
<proteinExistence type="predicted"/>
<dbReference type="PANTHER" id="PTHR47756">
    <property type="entry name" value="BLL6612 PROTEIN-RELATED"/>
    <property type="match status" value="1"/>
</dbReference>
<dbReference type="InterPro" id="IPR013324">
    <property type="entry name" value="RNA_pol_sigma_r3/r4-like"/>
</dbReference>
<comment type="caution">
    <text evidence="4">The sequence shown here is derived from an EMBL/GenBank/DDBJ whole genome shotgun (WGS) entry which is preliminary data.</text>
</comment>
<dbReference type="InterPro" id="IPR046531">
    <property type="entry name" value="DUF6596"/>
</dbReference>
<evidence type="ECO:0000256" key="1">
    <source>
        <dbReference type="SAM" id="MobiDB-lite"/>
    </source>
</evidence>
<dbReference type="Proteomes" id="UP000614047">
    <property type="component" value="Unassembled WGS sequence"/>
</dbReference>
<dbReference type="Gene3D" id="1.10.10.10">
    <property type="entry name" value="Winged helix-like DNA-binding domain superfamily/Winged helix DNA-binding domain"/>
    <property type="match status" value="1"/>
</dbReference>
<dbReference type="SUPFAM" id="SSF88946">
    <property type="entry name" value="Sigma2 domain of RNA polymerase sigma factors"/>
    <property type="match status" value="1"/>
</dbReference>
<feature type="domain" description="DUF6596" evidence="3">
    <location>
        <begin position="179"/>
        <end position="279"/>
    </location>
</feature>
<dbReference type="InterPro" id="IPR013325">
    <property type="entry name" value="RNA_pol_sigma_r2"/>
</dbReference>
<feature type="region of interest" description="Disordered" evidence="1">
    <location>
        <begin position="407"/>
        <end position="437"/>
    </location>
</feature>
<dbReference type="AlphaFoldDB" id="A0A931DEV0"/>
<evidence type="ECO:0000313" key="4">
    <source>
        <dbReference type="EMBL" id="MBG6087027.1"/>
    </source>
</evidence>
<dbReference type="GO" id="GO:0003700">
    <property type="term" value="F:DNA-binding transcription factor activity"/>
    <property type="evidence" value="ECO:0007669"/>
    <property type="project" value="InterPro"/>
</dbReference>
<organism evidence="4 5">
    <name type="scientific">Actinomadura viridis</name>
    <dbReference type="NCBI Taxonomy" id="58110"/>
    <lineage>
        <taxon>Bacteria</taxon>
        <taxon>Bacillati</taxon>
        <taxon>Actinomycetota</taxon>
        <taxon>Actinomycetes</taxon>
        <taxon>Streptosporangiales</taxon>
        <taxon>Thermomonosporaceae</taxon>
        <taxon>Actinomadura</taxon>
    </lineage>
</organism>
<name>A0A931DEV0_9ACTN</name>
<dbReference type="PANTHER" id="PTHR47756:SF1">
    <property type="entry name" value="BLL0085 PROTEIN"/>
    <property type="match status" value="1"/>
</dbReference>
<dbReference type="InterPro" id="IPR036388">
    <property type="entry name" value="WH-like_DNA-bd_sf"/>
</dbReference>
<dbReference type="Pfam" id="PF20239">
    <property type="entry name" value="DUF6596"/>
    <property type="match status" value="1"/>
</dbReference>
<dbReference type="Pfam" id="PF04542">
    <property type="entry name" value="Sigma70_r2"/>
    <property type="match status" value="1"/>
</dbReference>
<reference evidence="4" key="1">
    <citation type="submission" date="2020-11" db="EMBL/GenBank/DDBJ databases">
        <title>Sequencing the genomes of 1000 actinobacteria strains.</title>
        <authorList>
            <person name="Klenk H.-P."/>
        </authorList>
    </citation>
    <scope>NUCLEOTIDE SEQUENCE</scope>
    <source>
        <strain evidence="4">DSM 43175</strain>
    </source>
</reference>
<sequence>MEAVWRAEAPRVMAALVRYTRDLGEAEEFAQEALERALETWPTSGVPEYPAAWLVRAGKNKAIDRWRRQEIDGKAMSKVAGAVVTEDDGGIGELLDDLHNPFDDELLQMLFTACHPVLNREYRTAMVLRCVVGLRTTEIARAYLVSDAVIGRRISRAKRVLRDKNIRLEMPGADQVTERAGTVIEVIYLLFNEGYAPLDGDDWVRPELIREALRIGRLVARLLPSISEVHGLLALMELTHARTAARTAPDGSPVLLQDQDRTRWDRTLIRRGVASLARARHVGGALGPFTIQAAIAAEHMLAPSADDTDHARIAGLYDMLAIALPTPVVQLNRAVARGRAGDPAHGLALIDEIDAAGLRGYPHLPGARGELLALAGRRHDAAVQFAEAVRLSRNRGEQALFRARLAALGVPGSPEPTAATRKESPGGTTDDPDAAES</sequence>
<accession>A0A931DEV0</accession>